<organism evidence="1 2">
    <name type="scientific">Lichtheimia corymbifera JMRC:FSU:9682</name>
    <dbReference type="NCBI Taxonomy" id="1263082"/>
    <lineage>
        <taxon>Eukaryota</taxon>
        <taxon>Fungi</taxon>
        <taxon>Fungi incertae sedis</taxon>
        <taxon>Mucoromycota</taxon>
        <taxon>Mucoromycotina</taxon>
        <taxon>Mucoromycetes</taxon>
        <taxon>Mucorales</taxon>
        <taxon>Lichtheimiaceae</taxon>
        <taxon>Lichtheimia</taxon>
    </lineage>
</organism>
<name>A0A068SF74_9FUNG</name>
<evidence type="ECO:0000313" key="1">
    <source>
        <dbReference type="EMBL" id="CDH60635.1"/>
    </source>
</evidence>
<sequence length="174" mass="20423">MSRRISNTIVVMEVDNCRGERQTRRLARCTTNGITCIEIDDLFGIHCATLPPGTQSHASMATRHDDMMLQLLQRYNTAQRMASRHWVINNRLQEVAINHYHYWACCCFLAIWTSDLDTGCFISIGTYMVDWIIIVQRKMEGRLRFPKDCKEQHKTGRMGVEWTMTQQPPRYFFL</sequence>
<accession>A0A068SF74</accession>
<protein>
    <submittedName>
        <fullName evidence="1">Uncharacterized protein</fullName>
    </submittedName>
</protein>
<dbReference type="VEuPathDB" id="FungiDB:LCOR_11416.1"/>
<dbReference type="Proteomes" id="UP000027586">
    <property type="component" value="Unassembled WGS sequence"/>
</dbReference>
<evidence type="ECO:0000313" key="2">
    <source>
        <dbReference type="Proteomes" id="UP000027586"/>
    </source>
</evidence>
<keyword evidence="2" id="KW-1185">Reference proteome</keyword>
<comment type="caution">
    <text evidence="1">The sequence shown here is derived from an EMBL/GenBank/DDBJ whole genome shotgun (WGS) entry which is preliminary data.</text>
</comment>
<dbReference type="EMBL" id="CBTN010000100">
    <property type="protein sequence ID" value="CDH60635.1"/>
    <property type="molecule type" value="Genomic_DNA"/>
</dbReference>
<dbReference type="AlphaFoldDB" id="A0A068SF74"/>
<proteinExistence type="predicted"/>
<gene>
    <name evidence="1" type="ORF">LCOR_11416.1</name>
</gene>
<reference evidence="1" key="1">
    <citation type="submission" date="2013-08" db="EMBL/GenBank/DDBJ databases">
        <title>Gene expansion shapes genome architecture in the human pathogen Lichtheimia corymbifera: an evolutionary genomics analysis in the ancient terrestrial Mucorales (Mucoromycotina).</title>
        <authorList>
            <person name="Schwartze V.U."/>
            <person name="Winter S."/>
            <person name="Shelest E."/>
            <person name="Marcet-Houben M."/>
            <person name="Horn F."/>
            <person name="Wehner S."/>
            <person name="Hoffmann K."/>
            <person name="Riege K."/>
            <person name="Sammeth M."/>
            <person name="Nowrousian M."/>
            <person name="Valiante V."/>
            <person name="Linde J."/>
            <person name="Jacobsen I.D."/>
            <person name="Marz M."/>
            <person name="Brakhage A.A."/>
            <person name="Gabaldon T."/>
            <person name="Bocker S."/>
            <person name="Voigt K."/>
        </authorList>
    </citation>
    <scope>NUCLEOTIDE SEQUENCE [LARGE SCALE GENOMIC DNA]</scope>
    <source>
        <strain evidence="1">FSU 9682</strain>
    </source>
</reference>